<keyword evidence="3" id="KW-1185">Reference proteome</keyword>
<dbReference type="Proteomes" id="UP001597214">
    <property type="component" value="Unassembled WGS sequence"/>
</dbReference>
<sequence>MKKWTISIFSFIGMVVISITWWLLQSPVPSGIYLEKHAGSEVFEIVENETMMEFSLPFQWVKSHPWENPPVLQDVVLRDQHGEGIASIQGVYPLSIDERHNDWKARLVPGKIEFHINGKRTPIDRGSKITSNLTDCIMNMY</sequence>
<protein>
    <submittedName>
        <fullName evidence="2">Uncharacterized protein</fullName>
    </submittedName>
</protein>
<feature type="transmembrane region" description="Helical" evidence="1">
    <location>
        <begin position="6"/>
        <end position="24"/>
    </location>
</feature>
<reference evidence="3" key="1">
    <citation type="journal article" date="2019" name="Int. J. Syst. Evol. Microbiol.">
        <title>The Global Catalogue of Microorganisms (GCM) 10K type strain sequencing project: providing services to taxonomists for standard genome sequencing and annotation.</title>
        <authorList>
            <consortium name="The Broad Institute Genomics Platform"/>
            <consortium name="The Broad Institute Genome Sequencing Center for Infectious Disease"/>
            <person name="Wu L."/>
            <person name="Ma J."/>
        </authorList>
    </citation>
    <scope>NUCLEOTIDE SEQUENCE [LARGE SCALE GENOMIC DNA]</scope>
    <source>
        <strain evidence="3">CCUG 49339</strain>
    </source>
</reference>
<organism evidence="2 3">
    <name type="scientific">Bacillus salitolerans</name>
    <dbReference type="NCBI Taxonomy" id="1437434"/>
    <lineage>
        <taxon>Bacteria</taxon>
        <taxon>Bacillati</taxon>
        <taxon>Bacillota</taxon>
        <taxon>Bacilli</taxon>
        <taxon>Bacillales</taxon>
        <taxon>Bacillaceae</taxon>
        <taxon>Bacillus</taxon>
    </lineage>
</organism>
<keyword evidence="1" id="KW-0812">Transmembrane</keyword>
<comment type="caution">
    <text evidence="2">The sequence shown here is derived from an EMBL/GenBank/DDBJ whole genome shotgun (WGS) entry which is preliminary data.</text>
</comment>
<dbReference type="EMBL" id="JBHUEM010000017">
    <property type="protein sequence ID" value="MFD1737147.1"/>
    <property type="molecule type" value="Genomic_DNA"/>
</dbReference>
<evidence type="ECO:0000313" key="2">
    <source>
        <dbReference type="EMBL" id="MFD1737147.1"/>
    </source>
</evidence>
<name>A0ABW4LQ44_9BACI</name>
<evidence type="ECO:0000313" key="3">
    <source>
        <dbReference type="Proteomes" id="UP001597214"/>
    </source>
</evidence>
<keyword evidence="1" id="KW-0472">Membrane</keyword>
<keyword evidence="1" id="KW-1133">Transmembrane helix</keyword>
<dbReference type="RefSeq" id="WP_377928347.1">
    <property type="nucleotide sequence ID" value="NZ_JBHUEM010000017.1"/>
</dbReference>
<proteinExistence type="predicted"/>
<accession>A0ABW4LQ44</accession>
<evidence type="ECO:0000256" key="1">
    <source>
        <dbReference type="SAM" id="Phobius"/>
    </source>
</evidence>
<gene>
    <name evidence="2" type="ORF">ACFSCX_11355</name>
</gene>